<organism evidence="1 2">
    <name type="scientific">Mycobacteroides abscessus</name>
    <dbReference type="NCBI Taxonomy" id="36809"/>
    <lineage>
        <taxon>Bacteria</taxon>
        <taxon>Bacillati</taxon>
        <taxon>Actinomycetota</taxon>
        <taxon>Actinomycetes</taxon>
        <taxon>Mycobacteriales</taxon>
        <taxon>Mycobacteriaceae</taxon>
        <taxon>Mycobacteroides</taxon>
    </lineage>
</organism>
<protein>
    <submittedName>
        <fullName evidence="1">Abi-like protein</fullName>
    </submittedName>
</protein>
<gene>
    <name evidence="1" type="ORF">ERS075579_01761</name>
</gene>
<proteinExistence type="predicted"/>
<dbReference type="EMBL" id="CSWP01000003">
    <property type="protein sequence ID" value="CPV46474.1"/>
    <property type="molecule type" value="Genomic_DNA"/>
</dbReference>
<evidence type="ECO:0000313" key="1">
    <source>
        <dbReference type="EMBL" id="CPV46474.1"/>
    </source>
</evidence>
<sequence>MSDQWIDAWLSAPRFQKYVSLCGNDRNRALAMYEWNVALGQALMRDIAHFEVALRNAYDSAFKAKWTDPDHWLLSPSSPVVMPIWRIKANRHGLKRGTDVNYINRKAVDSAIGKCGGVKASAGKVIAELSFGFWRSLTTASHEKSIWVPYLHAAYPKGTSRSAVDNDLRDINVVRNRIAHHEPVFDRYRNPTQEPHQIHATIVRLMQMFSNDAANHISSTSMVTSVLIQRP</sequence>
<name>A0A0U0ZK53_9MYCO</name>
<evidence type="ECO:0000313" key="2">
    <source>
        <dbReference type="Proteomes" id="UP000045782"/>
    </source>
</evidence>
<dbReference type="RefSeq" id="WP_005099766.1">
    <property type="nucleotide sequence ID" value="NZ_CP014959.1"/>
</dbReference>
<accession>A0A0U0ZK53</accession>
<reference evidence="1 2" key="1">
    <citation type="submission" date="2015-03" db="EMBL/GenBank/DDBJ databases">
        <authorList>
            <person name="Murphy D."/>
        </authorList>
    </citation>
    <scope>NUCLEOTIDE SEQUENCE [LARGE SCALE GENOMIC DNA]</scope>
    <source>
        <strain evidence="1 2">PAP088</strain>
    </source>
</reference>
<dbReference type="Proteomes" id="UP000045782">
    <property type="component" value="Unassembled WGS sequence"/>
</dbReference>
<dbReference type="AlphaFoldDB" id="A0A0U0ZK53"/>